<dbReference type="RefSeq" id="WP_114101428.1">
    <property type="nucleotide sequence ID" value="NZ_JPWF01000003.1"/>
</dbReference>
<dbReference type="SUPFAM" id="SSF53756">
    <property type="entry name" value="UDP-Glycosyltransferase/glycogen phosphorylase"/>
    <property type="match status" value="1"/>
</dbReference>
<gene>
    <name evidence="6" type="ORF">TH19_06185</name>
</gene>
<dbReference type="GO" id="GO:0016757">
    <property type="term" value="F:glycosyltransferase activity"/>
    <property type="evidence" value="ECO:0007669"/>
    <property type="project" value="UniProtKB-KW"/>
</dbReference>
<dbReference type="Gene3D" id="3.40.50.2000">
    <property type="entry name" value="Glycogen Phosphorylase B"/>
    <property type="match status" value="2"/>
</dbReference>
<evidence type="ECO:0000259" key="4">
    <source>
        <dbReference type="Pfam" id="PF00534"/>
    </source>
</evidence>
<dbReference type="OrthoDB" id="529131at2"/>
<dbReference type="PANTHER" id="PTHR12526:SF640">
    <property type="entry name" value="COLANIC ACID BIOSYNTHESIS GLYCOSYLTRANSFERASE WCAL-RELATED"/>
    <property type="match status" value="1"/>
</dbReference>
<keyword evidence="3 6" id="KW-0808">Transferase</keyword>
<reference evidence="6 7" key="1">
    <citation type="submission" date="2014-07" db="EMBL/GenBank/DDBJ databases">
        <title>Draft genome sequence of Thalassospira profundimaris 35.</title>
        <authorList>
            <person name="Lai Q."/>
            <person name="Shao Z."/>
        </authorList>
    </citation>
    <scope>NUCLEOTIDE SEQUENCE [LARGE SCALE GENOMIC DNA]</scope>
    <source>
        <strain evidence="6 7">35</strain>
    </source>
</reference>
<evidence type="ECO:0000256" key="3">
    <source>
        <dbReference type="ARBA" id="ARBA00022679"/>
    </source>
</evidence>
<feature type="domain" description="Glycosyl transferase family 1" evidence="4">
    <location>
        <begin position="158"/>
        <end position="316"/>
    </location>
</feature>
<sequence>MTMLLQTMAGSPFGGAEEFFVRLACGFQRAGIDQHCVVRPNEGRNPVLAANGVSFDELPFGGRLDLRTPWGLRQQIKKHKPRIVLTWMNRASRMTPSGDFTKVARLGGYYKLKNFRDCDHLIGNTKDICDYLVREGWPVDRTHYLPNFVDAVPGTAIDRAEFNTPSDAPLILGLGRLHENKGFDTLIRALADVPGAYLWIAGAGDLKDDLLKLSGECGVADRVRLLGWRRDVANLFATCDVFCASSRHEPLGNMVIEAWAHGKPVVAQASQGPVQLITQGESGLLSPLEDASALAGDLRTVLDDKVLSDTLSANGRAAFEANFTEDVVVARYKAFFDEVAR</sequence>
<evidence type="ECO:0000256" key="2">
    <source>
        <dbReference type="ARBA" id="ARBA00022676"/>
    </source>
</evidence>
<protein>
    <submittedName>
        <fullName evidence="6">Glycosyl transferase</fullName>
    </submittedName>
</protein>
<dbReference type="InterPro" id="IPR028098">
    <property type="entry name" value="Glyco_trans_4-like_N"/>
</dbReference>
<dbReference type="Pfam" id="PF00534">
    <property type="entry name" value="Glycos_transf_1"/>
    <property type="match status" value="1"/>
</dbReference>
<accession>A0A367WAB1</accession>
<dbReference type="CDD" id="cd03811">
    <property type="entry name" value="GT4_GT28_WabH-like"/>
    <property type="match status" value="1"/>
</dbReference>
<proteinExistence type="inferred from homology"/>
<evidence type="ECO:0000259" key="5">
    <source>
        <dbReference type="Pfam" id="PF13439"/>
    </source>
</evidence>
<evidence type="ECO:0000313" key="7">
    <source>
        <dbReference type="Proteomes" id="UP000253226"/>
    </source>
</evidence>
<keyword evidence="2" id="KW-0328">Glycosyltransferase</keyword>
<comment type="similarity">
    <text evidence="1">Belongs to the glycosyltransferase group 1 family. Glycosyltransferase 4 subfamily.</text>
</comment>
<feature type="domain" description="Glycosyltransferase subfamily 4-like N-terminal" evidence="5">
    <location>
        <begin position="13"/>
        <end position="150"/>
    </location>
</feature>
<name>A0A367WAB1_9PROT</name>
<dbReference type="EMBL" id="JPWF01000003">
    <property type="protein sequence ID" value="RCK38385.1"/>
    <property type="molecule type" value="Genomic_DNA"/>
</dbReference>
<dbReference type="Proteomes" id="UP000253226">
    <property type="component" value="Unassembled WGS sequence"/>
</dbReference>
<dbReference type="Pfam" id="PF13439">
    <property type="entry name" value="Glyco_transf_4"/>
    <property type="match status" value="1"/>
</dbReference>
<dbReference type="PANTHER" id="PTHR12526">
    <property type="entry name" value="GLYCOSYLTRANSFERASE"/>
    <property type="match status" value="1"/>
</dbReference>
<evidence type="ECO:0000313" key="6">
    <source>
        <dbReference type="EMBL" id="RCK38385.1"/>
    </source>
</evidence>
<evidence type="ECO:0000256" key="1">
    <source>
        <dbReference type="ARBA" id="ARBA00009481"/>
    </source>
</evidence>
<organism evidence="6 7">
    <name type="scientific">Thalassospira profundimaris</name>
    <dbReference type="NCBI Taxonomy" id="502049"/>
    <lineage>
        <taxon>Bacteria</taxon>
        <taxon>Pseudomonadati</taxon>
        <taxon>Pseudomonadota</taxon>
        <taxon>Alphaproteobacteria</taxon>
        <taxon>Rhodospirillales</taxon>
        <taxon>Thalassospiraceae</taxon>
        <taxon>Thalassospira</taxon>
    </lineage>
</organism>
<comment type="caution">
    <text evidence="6">The sequence shown here is derived from an EMBL/GenBank/DDBJ whole genome shotgun (WGS) entry which is preliminary data.</text>
</comment>
<dbReference type="AlphaFoldDB" id="A0A367WAB1"/>
<dbReference type="InterPro" id="IPR001296">
    <property type="entry name" value="Glyco_trans_1"/>
</dbReference>